<evidence type="ECO:0000313" key="2">
    <source>
        <dbReference type="Proteomes" id="UP000015688"/>
    </source>
</evidence>
<dbReference type="RefSeq" id="WP_021434517.1">
    <property type="nucleotide sequence ID" value="NZ_AVNC01000023.1"/>
</dbReference>
<dbReference type="PATRIC" id="fig|1233171.3.peg.3495"/>
<evidence type="ECO:0008006" key="3">
    <source>
        <dbReference type="Google" id="ProtNLM"/>
    </source>
</evidence>
<sequence>MANPYLELYDMMGKATKVENPFKFGTVKSVLPNIEISLDDIVLDKDDFLISSSLITLNNASITSNDTNIEHNLKDILNIGDKVLLTQVEGTFILLEKVVNI</sequence>
<comment type="caution">
    <text evidence="1">The sequence shown here is derived from an EMBL/GenBank/DDBJ whole genome shotgun (WGS) entry which is preliminary data.</text>
</comment>
<dbReference type="AlphaFoldDB" id="T4VG75"/>
<protein>
    <recommendedName>
        <fullName evidence="3">DUF2577 domain-containing protein</fullName>
    </recommendedName>
</protein>
<dbReference type="Proteomes" id="UP000015688">
    <property type="component" value="Unassembled WGS sequence"/>
</dbReference>
<reference evidence="1 2" key="1">
    <citation type="submission" date="2013-06" db="EMBL/GenBank/DDBJ databases">
        <authorList>
            <person name="Walk S."/>
            <person name="Aronoff D."/>
            <person name="Young V.Y."/>
            <person name="Marsh J."/>
            <person name="Harrison L."/>
            <person name="Daugherty S.C."/>
            <person name="Shefchek K.A."/>
            <person name="Hine E.E."/>
            <person name="Tallon L.J."/>
            <person name="Sadzewicz L.K."/>
            <person name="Rasko D.A."/>
        </authorList>
    </citation>
    <scope>NUCLEOTIDE SEQUENCE [LARGE SCALE GENOMIC DNA]</scope>
    <source>
        <strain evidence="1 2">ATCC 638</strain>
    </source>
</reference>
<dbReference type="InterPro" id="IPR022555">
    <property type="entry name" value="DUF2577"/>
</dbReference>
<name>T4VG75_PARBF</name>
<proteinExistence type="predicted"/>
<organism evidence="1 2">
    <name type="scientific">Paraclostridium bifermentans ATCC 638 = DSM 14991</name>
    <dbReference type="NCBI Taxonomy" id="1233171"/>
    <lineage>
        <taxon>Bacteria</taxon>
        <taxon>Bacillati</taxon>
        <taxon>Bacillota</taxon>
        <taxon>Clostridia</taxon>
        <taxon>Peptostreptococcales</taxon>
        <taxon>Peptostreptococcaceae</taxon>
        <taxon>Paraclostridium</taxon>
    </lineage>
</organism>
<gene>
    <name evidence="1" type="ORF">C672_3628</name>
</gene>
<accession>T4VG75</accession>
<dbReference type="Pfam" id="PF10844">
    <property type="entry name" value="DUF2577"/>
    <property type="match status" value="1"/>
</dbReference>
<evidence type="ECO:0000313" key="1">
    <source>
        <dbReference type="EMBL" id="EQK39761.1"/>
    </source>
</evidence>
<dbReference type="EMBL" id="AVNC01000023">
    <property type="protein sequence ID" value="EQK39761.1"/>
    <property type="molecule type" value="Genomic_DNA"/>
</dbReference>